<evidence type="ECO:0000256" key="7">
    <source>
        <dbReference type="HAMAP-Rule" id="MF_01201"/>
    </source>
</evidence>
<dbReference type="HAMAP" id="MF_01201">
    <property type="entry name" value="Ala_racemase"/>
    <property type="match status" value="1"/>
</dbReference>
<feature type="active site" description="Proton acceptor; specific for L-alanine" evidence="7">
    <location>
        <position position="255"/>
    </location>
</feature>
<comment type="cofactor">
    <cofactor evidence="2 7 8">
        <name>pyridoxal 5'-phosphate</name>
        <dbReference type="ChEBI" id="CHEBI:597326"/>
    </cofactor>
</comment>
<comment type="similarity">
    <text evidence="3 7">Belongs to the alanine racemase family.</text>
</comment>
<evidence type="ECO:0000256" key="8">
    <source>
        <dbReference type="PIRSR" id="PIRSR600821-50"/>
    </source>
</evidence>
<dbReference type="SUPFAM" id="SSF51419">
    <property type="entry name" value="PLP-binding barrel"/>
    <property type="match status" value="1"/>
</dbReference>
<comment type="catalytic activity">
    <reaction evidence="1 7">
        <text>L-alanine = D-alanine</text>
        <dbReference type="Rhea" id="RHEA:20249"/>
        <dbReference type="ChEBI" id="CHEBI:57416"/>
        <dbReference type="ChEBI" id="CHEBI:57972"/>
        <dbReference type="EC" id="5.1.1.1"/>
    </reaction>
</comment>
<dbReference type="PANTHER" id="PTHR30511">
    <property type="entry name" value="ALANINE RACEMASE"/>
    <property type="match status" value="1"/>
</dbReference>
<dbReference type="EMBL" id="FTPD01000010">
    <property type="protein sequence ID" value="SIT54666.1"/>
    <property type="molecule type" value="Genomic_DNA"/>
</dbReference>
<dbReference type="InterPro" id="IPR029066">
    <property type="entry name" value="PLP-binding_barrel"/>
</dbReference>
<evidence type="ECO:0000256" key="1">
    <source>
        <dbReference type="ARBA" id="ARBA00000316"/>
    </source>
</evidence>
<comment type="pathway">
    <text evidence="7">Amino-acid biosynthesis; D-alanine biosynthesis; D-alanine from L-alanine: step 1/1.</text>
</comment>
<sequence>MLSLARPADVVFEINLGAIQANFHTISALVEPHVNVAAVVKSDAYGLGLVAIARALIDAGCDLLFVANLDEALLLRSSHIDGAVAVFCDEFTRFDRCYRSNGLIPVINNCAELEAINATGRQTYFLNVETGLSRLGLALVDVRRAYLSGTFDRFPPLIVLSHLACSHCVADPTNLLQRSRFQAIYDLLRPKRGSLAASAGVWLGKSYHFDMVRVGSALYGLNSAGIQPNPLQPVVRLLAKILDVRNVAWGEAVGYGATFRAVRTSRVAIVGIGYKHGLPWACANKISVRFAGHSAPLIGRISMEYITVDMTDVPEALCRPGTFVELLGNDFTVDDLASAAGVKSQEVLTRLGAGCTRRYLSTSVLPTRSLAW</sequence>
<evidence type="ECO:0000313" key="11">
    <source>
        <dbReference type="EMBL" id="SIT54666.1"/>
    </source>
</evidence>
<dbReference type="SMART" id="SM01005">
    <property type="entry name" value="Ala_racemase_C"/>
    <property type="match status" value="1"/>
</dbReference>
<gene>
    <name evidence="11" type="primary">alr</name>
    <name evidence="11" type="ORF">BQ8794_180010</name>
</gene>
<protein>
    <recommendedName>
        <fullName evidence="4 7">Alanine racemase</fullName>
        <ecNumber evidence="4 7">5.1.1.1</ecNumber>
    </recommendedName>
</protein>
<evidence type="ECO:0000256" key="9">
    <source>
        <dbReference type="PIRSR" id="PIRSR600821-52"/>
    </source>
</evidence>
<dbReference type="EC" id="5.1.1.1" evidence="4 7"/>
<feature type="domain" description="Alanine racemase C-terminal" evidence="10">
    <location>
        <begin position="234"/>
        <end position="360"/>
    </location>
</feature>
<dbReference type="AlphaFoldDB" id="A0A1R3V796"/>
<comment type="function">
    <text evidence="7">Catalyzes the interconversion of L-alanine and D-alanine. May also act on other amino acids.</text>
</comment>
<feature type="binding site" evidence="7 9">
    <location>
        <position position="134"/>
    </location>
    <ligand>
        <name>substrate</name>
    </ligand>
</feature>
<dbReference type="NCBIfam" id="TIGR00492">
    <property type="entry name" value="alr"/>
    <property type="match status" value="1"/>
</dbReference>
<feature type="modified residue" description="N6-(pyridoxal phosphate)lysine" evidence="7 8">
    <location>
        <position position="41"/>
    </location>
</feature>
<dbReference type="GO" id="GO:0005829">
    <property type="term" value="C:cytosol"/>
    <property type="evidence" value="ECO:0007669"/>
    <property type="project" value="TreeGrafter"/>
</dbReference>
<evidence type="ECO:0000313" key="12">
    <source>
        <dbReference type="Proteomes" id="UP000188388"/>
    </source>
</evidence>
<dbReference type="SUPFAM" id="SSF50621">
    <property type="entry name" value="Alanine racemase C-terminal domain-like"/>
    <property type="match status" value="1"/>
</dbReference>
<feature type="binding site" evidence="7 9">
    <location>
        <position position="303"/>
    </location>
    <ligand>
        <name>substrate</name>
    </ligand>
</feature>
<dbReference type="CDD" id="cd00430">
    <property type="entry name" value="PLPDE_III_AR"/>
    <property type="match status" value="1"/>
</dbReference>
<dbReference type="InterPro" id="IPR020622">
    <property type="entry name" value="Ala_racemase_pyridoxalP-BS"/>
</dbReference>
<dbReference type="UniPathway" id="UPA00042">
    <property type="reaction ID" value="UER00497"/>
</dbReference>
<keyword evidence="12" id="KW-1185">Reference proteome</keyword>
<dbReference type="STRING" id="1631249.BQ8794_180010"/>
<dbReference type="PANTHER" id="PTHR30511:SF0">
    <property type="entry name" value="ALANINE RACEMASE, CATABOLIC-RELATED"/>
    <property type="match status" value="1"/>
</dbReference>
<evidence type="ECO:0000256" key="5">
    <source>
        <dbReference type="ARBA" id="ARBA00022898"/>
    </source>
</evidence>
<organism evidence="11 12">
    <name type="scientific">Mesorhizobium prunaredense</name>
    <dbReference type="NCBI Taxonomy" id="1631249"/>
    <lineage>
        <taxon>Bacteria</taxon>
        <taxon>Pseudomonadati</taxon>
        <taxon>Pseudomonadota</taxon>
        <taxon>Alphaproteobacteria</taxon>
        <taxon>Hyphomicrobiales</taxon>
        <taxon>Phyllobacteriaceae</taxon>
        <taxon>Mesorhizobium</taxon>
    </lineage>
</organism>
<evidence type="ECO:0000256" key="3">
    <source>
        <dbReference type="ARBA" id="ARBA00007880"/>
    </source>
</evidence>
<dbReference type="GO" id="GO:0008784">
    <property type="term" value="F:alanine racemase activity"/>
    <property type="evidence" value="ECO:0007669"/>
    <property type="project" value="UniProtKB-UniRule"/>
</dbReference>
<dbReference type="Gene3D" id="3.20.20.10">
    <property type="entry name" value="Alanine racemase"/>
    <property type="match status" value="1"/>
</dbReference>
<dbReference type="InterPro" id="IPR011079">
    <property type="entry name" value="Ala_racemase_C"/>
</dbReference>
<name>A0A1R3V796_9HYPH</name>
<dbReference type="Proteomes" id="UP000188388">
    <property type="component" value="Unassembled WGS sequence"/>
</dbReference>
<evidence type="ECO:0000256" key="2">
    <source>
        <dbReference type="ARBA" id="ARBA00001933"/>
    </source>
</evidence>
<dbReference type="InterPro" id="IPR009006">
    <property type="entry name" value="Ala_racemase/Decarboxylase_C"/>
</dbReference>
<evidence type="ECO:0000259" key="10">
    <source>
        <dbReference type="SMART" id="SM01005"/>
    </source>
</evidence>
<dbReference type="PROSITE" id="PS00395">
    <property type="entry name" value="ALANINE_RACEMASE"/>
    <property type="match status" value="1"/>
</dbReference>
<dbReference type="PRINTS" id="PR00992">
    <property type="entry name" value="ALARACEMASE"/>
</dbReference>
<feature type="active site" description="Proton acceptor; specific for D-alanine" evidence="7">
    <location>
        <position position="41"/>
    </location>
</feature>
<proteinExistence type="inferred from homology"/>
<evidence type="ECO:0000256" key="4">
    <source>
        <dbReference type="ARBA" id="ARBA00013089"/>
    </source>
</evidence>
<dbReference type="RefSeq" id="WP_077376089.1">
    <property type="nucleotide sequence ID" value="NZ_FTPD01000010.1"/>
</dbReference>
<dbReference type="GO" id="GO:0030170">
    <property type="term" value="F:pyridoxal phosphate binding"/>
    <property type="evidence" value="ECO:0007669"/>
    <property type="project" value="UniProtKB-UniRule"/>
</dbReference>
<dbReference type="InterPro" id="IPR001608">
    <property type="entry name" value="Ala_racemase_N"/>
</dbReference>
<keyword evidence="5 7" id="KW-0663">Pyridoxal phosphate</keyword>
<dbReference type="Pfam" id="PF01168">
    <property type="entry name" value="Ala_racemase_N"/>
    <property type="match status" value="1"/>
</dbReference>
<keyword evidence="6 7" id="KW-0413">Isomerase</keyword>
<dbReference type="InterPro" id="IPR000821">
    <property type="entry name" value="Ala_racemase"/>
</dbReference>
<reference evidence="12" key="1">
    <citation type="submission" date="2017-01" db="EMBL/GenBank/DDBJ databases">
        <authorList>
            <person name="Brunel B."/>
        </authorList>
    </citation>
    <scope>NUCLEOTIDE SEQUENCE [LARGE SCALE GENOMIC DNA]</scope>
</reference>
<dbReference type="Pfam" id="PF00842">
    <property type="entry name" value="Ala_racemase_C"/>
    <property type="match status" value="1"/>
</dbReference>
<dbReference type="Gene3D" id="2.40.37.10">
    <property type="entry name" value="Lyase, Ornithine Decarboxylase, Chain A, domain 1"/>
    <property type="match status" value="1"/>
</dbReference>
<evidence type="ECO:0000256" key="6">
    <source>
        <dbReference type="ARBA" id="ARBA00023235"/>
    </source>
</evidence>
<accession>A0A1R3V796</accession>
<dbReference type="GO" id="GO:0030632">
    <property type="term" value="P:D-alanine biosynthetic process"/>
    <property type="evidence" value="ECO:0007669"/>
    <property type="project" value="UniProtKB-UniRule"/>
</dbReference>